<dbReference type="OrthoDB" id="2157530at2759"/>
<feature type="compositionally biased region" description="Polar residues" evidence="1">
    <location>
        <begin position="83"/>
        <end position="93"/>
    </location>
</feature>
<protein>
    <submittedName>
        <fullName evidence="3">Heterokaryon incompatibility protein</fullName>
    </submittedName>
</protein>
<feature type="domain" description="Heterokaryon incompatibility" evidence="2">
    <location>
        <begin position="188"/>
        <end position="341"/>
    </location>
</feature>
<evidence type="ECO:0000313" key="4">
    <source>
        <dbReference type="Proteomes" id="UP000092177"/>
    </source>
</evidence>
<dbReference type="Pfam" id="PF26639">
    <property type="entry name" value="Het-6_barrel"/>
    <property type="match status" value="1"/>
</dbReference>
<name>A0A1B7Y7Y5_COLHI</name>
<organism evidence="3 4">
    <name type="scientific">Colletotrichum higginsianum (strain IMI 349063)</name>
    <name type="common">Crucifer anthracnose fungus</name>
    <dbReference type="NCBI Taxonomy" id="759273"/>
    <lineage>
        <taxon>Eukaryota</taxon>
        <taxon>Fungi</taxon>
        <taxon>Dikarya</taxon>
        <taxon>Ascomycota</taxon>
        <taxon>Pezizomycotina</taxon>
        <taxon>Sordariomycetes</taxon>
        <taxon>Hypocreomycetidae</taxon>
        <taxon>Glomerellales</taxon>
        <taxon>Glomerellaceae</taxon>
        <taxon>Colletotrichum</taxon>
        <taxon>Colletotrichum destructivum species complex</taxon>
    </lineage>
</organism>
<evidence type="ECO:0000313" key="3">
    <source>
        <dbReference type="EMBL" id="OBR08149.1"/>
    </source>
</evidence>
<evidence type="ECO:0000256" key="1">
    <source>
        <dbReference type="SAM" id="MobiDB-lite"/>
    </source>
</evidence>
<keyword evidence="4" id="KW-1185">Reference proteome</keyword>
<dbReference type="VEuPathDB" id="FungiDB:CH63R_09670"/>
<dbReference type="AlphaFoldDB" id="A0A1B7Y7Y5"/>
<dbReference type="PANTHER" id="PTHR24148">
    <property type="entry name" value="ANKYRIN REPEAT DOMAIN-CONTAINING PROTEIN 39 HOMOLOG-RELATED"/>
    <property type="match status" value="1"/>
</dbReference>
<dbReference type="PANTHER" id="PTHR24148:SF64">
    <property type="entry name" value="HETEROKARYON INCOMPATIBILITY DOMAIN-CONTAINING PROTEIN"/>
    <property type="match status" value="1"/>
</dbReference>
<feature type="region of interest" description="Disordered" evidence="1">
    <location>
        <begin position="72"/>
        <end position="93"/>
    </location>
</feature>
<dbReference type="GeneID" id="28868751"/>
<dbReference type="InterPro" id="IPR010730">
    <property type="entry name" value="HET"/>
</dbReference>
<accession>A0A1B7Y7Y5</accession>
<reference evidence="4" key="1">
    <citation type="journal article" date="2017" name="BMC Genomics">
        <title>Gapless genome assembly of Colletotrichum higginsianum reveals chromosome structure and association of transposable elements with secondary metabolite gene clusters.</title>
        <authorList>
            <person name="Dallery J.-F."/>
            <person name="Lapalu N."/>
            <person name="Zampounis A."/>
            <person name="Pigne S."/>
            <person name="Luyten I."/>
            <person name="Amselem J."/>
            <person name="Wittenberg A.H.J."/>
            <person name="Zhou S."/>
            <person name="de Queiroz M.V."/>
            <person name="Robin G.P."/>
            <person name="Auger A."/>
            <person name="Hainaut M."/>
            <person name="Henrissat B."/>
            <person name="Kim K.-T."/>
            <person name="Lee Y.-H."/>
            <person name="Lespinet O."/>
            <person name="Schwartz D.C."/>
            <person name="Thon M.R."/>
            <person name="O'Connell R.J."/>
        </authorList>
    </citation>
    <scope>NUCLEOTIDE SEQUENCE [LARGE SCALE GENOMIC DNA]</scope>
    <source>
        <strain evidence="4">IMI 349063</strain>
    </source>
</reference>
<dbReference type="RefSeq" id="XP_018156667.1">
    <property type="nucleotide sequence ID" value="XM_018304644.1"/>
</dbReference>
<sequence length="754" mass="84154">MGVTLSPCCGQVTVLERVQPDQGRPLHLRWRAWCRRPKGQDAGLGMATDEEVANNASDKAYLGIVANSAPAGRTSERYPEQRQPATLASTAAQERITQPSTAGACSLAERPAVLQLSQAWAACVRQVSSGLGNMVVYGHTMPVVQHLFARHPRQINRQIRLLKLNAGAEAEELSGELVHTPLDGTPSFTAVSYVWGNPQPRKGIFCSGLKMEIGPSLHSALLHLRQPACETYLWADALCINQEDILERNQQVRMMGDIYAAASSTAIWLGEESCEVKMAVGWLRRFAVAWDSLESDPGFITRNQAEGILQEAFGKKSEAAFQHIWALLNRPWFARKWVIQELVKSQRPILVVGRVALPWAMLADWLNFVEWCPNVKELFMRFCPTPLEAGAKVLGLTLLRASLLMRCAVPEKKLLLFLIVRTLEFRCADPRDHIFAMVGIASDADRFDLIDYGSPMEKVCRQLAYSCVSDSMSLKLLWSLVYLAPLKSRVRSWLPNIERVLEDRDGSILASQFSVQQYKDYNASGDTVLQAHLDDGGDTLRIRGRLVDKVRHLGSDNRSLGDARIVENMFNGNLQLIQNNIQTMLRRRWQWLEECLAIAKTSSTTNAEEAFQNALLGDSLINKEVPQSLAVVKSEFSTQIHLYKVMAYENDFISWLSAIIASMSLESSHVLESMILEKLHRRFGRTENGRIGWLPPIAEEGDFICVFDGMELPYAIRPASDGRYLLLGECIILGLMSGEAVGISGVVSEFIILQ</sequence>
<evidence type="ECO:0000259" key="2">
    <source>
        <dbReference type="Pfam" id="PF06985"/>
    </source>
</evidence>
<dbReference type="Proteomes" id="UP000092177">
    <property type="component" value="Chromosome 6"/>
</dbReference>
<dbReference type="Pfam" id="PF06985">
    <property type="entry name" value="HET"/>
    <property type="match status" value="1"/>
</dbReference>
<dbReference type="EMBL" id="LTAN01000006">
    <property type="protein sequence ID" value="OBR08149.1"/>
    <property type="molecule type" value="Genomic_DNA"/>
</dbReference>
<comment type="caution">
    <text evidence="3">The sequence shown here is derived from an EMBL/GenBank/DDBJ whole genome shotgun (WGS) entry which is preliminary data.</text>
</comment>
<dbReference type="InterPro" id="IPR052895">
    <property type="entry name" value="HetReg/Transcr_Mod"/>
</dbReference>
<proteinExistence type="predicted"/>
<dbReference type="KEGG" id="chig:CH63R_09670"/>
<gene>
    <name evidence="3" type="ORF">CH63R_09670</name>
</gene>